<dbReference type="OrthoDB" id="9806837at2"/>
<evidence type="ECO:0000256" key="4">
    <source>
        <dbReference type="ARBA" id="ARBA00022679"/>
    </source>
</evidence>
<keyword evidence="9" id="KW-1185">Reference proteome</keyword>
<dbReference type="AlphaFoldDB" id="K2JMJ7"/>
<dbReference type="UniPathway" id="UPA00056">
    <property type="reaction ID" value="UER00093"/>
</dbReference>
<evidence type="ECO:0000256" key="2">
    <source>
        <dbReference type="ARBA" id="ARBA00004787"/>
    </source>
</evidence>
<dbReference type="eggNOG" id="COG1211">
    <property type="taxonomic scope" value="Bacteria"/>
</dbReference>
<dbReference type="NCBIfam" id="TIGR00453">
    <property type="entry name" value="ispD"/>
    <property type="match status" value="1"/>
</dbReference>
<dbReference type="InterPro" id="IPR018294">
    <property type="entry name" value="ISPD_synthase_CS"/>
</dbReference>
<keyword evidence="5 7" id="KW-0548">Nucleotidyltransferase</keyword>
<dbReference type="PROSITE" id="PS01295">
    <property type="entry name" value="ISPD"/>
    <property type="match status" value="1"/>
</dbReference>
<dbReference type="FunFam" id="3.90.550.10:FF:000003">
    <property type="entry name" value="2-C-methyl-D-erythritol 4-phosphate cytidylyltransferase"/>
    <property type="match status" value="1"/>
</dbReference>
<evidence type="ECO:0000313" key="8">
    <source>
        <dbReference type="EMBL" id="EKE71664.1"/>
    </source>
</evidence>
<proteinExistence type="inferred from homology"/>
<comment type="catalytic activity">
    <reaction evidence="1 7">
        <text>2-C-methyl-D-erythritol 4-phosphate + CTP + H(+) = 4-CDP-2-C-methyl-D-erythritol + diphosphate</text>
        <dbReference type="Rhea" id="RHEA:13429"/>
        <dbReference type="ChEBI" id="CHEBI:15378"/>
        <dbReference type="ChEBI" id="CHEBI:33019"/>
        <dbReference type="ChEBI" id="CHEBI:37563"/>
        <dbReference type="ChEBI" id="CHEBI:57823"/>
        <dbReference type="ChEBI" id="CHEBI:58262"/>
        <dbReference type="EC" id="2.7.7.60"/>
    </reaction>
</comment>
<dbReference type="RefSeq" id="WP_008485111.1">
    <property type="nucleotide sequence ID" value="NZ_AMRI01000016.1"/>
</dbReference>
<name>K2JMJ7_9GAMM</name>
<evidence type="ECO:0000313" key="9">
    <source>
        <dbReference type="Proteomes" id="UP000006755"/>
    </source>
</evidence>
<evidence type="ECO:0000256" key="6">
    <source>
        <dbReference type="ARBA" id="ARBA00023229"/>
    </source>
</evidence>
<dbReference type="EMBL" id="AMRI01000016">
    <property type="protein sequence ID" value="EKE71664.1"/>
    <property type="molecule type" value="Genomic_DNA"/>
</dbReference>
<comment type="function">
    <text evidence="7">Catalyzes the formation of 4-diphosphocytidyl-2-C-methyl-D-erythritol from CTP and 2-C-methyl-D-erythritol 4-phosphate (MEP).</text>
</comment>
<keyword evidence="6 7" id="KW-0414">Isoprene biosynthesis</keyword>
<feature type="site" description="Positions MEP for the nucleophilic attack" evidence="7">
    <location>
        <position position="154"/>
    </location>
</feature>
<dbReference type="PATRIC" id="fig|745411.4.peg.2369"/>
<feature type="site" description="Transition state stabilizer" evidence="7">
    <location>
        <position position="24"/>
    </location>
</feature>
<dbReference type="CDD" id="cd02516">
    <property type="entry name" value="CDP-ME_synthetase"/>
    <property type="match status" value="1"/>
</dbReference>
<comment type="pathway">
    <text evidence="2 7">Isoprenoid biosynthesis; isopentenyl diphosphate biosynthesis via DXP pathway; isopentenyl diphosphate from 1-deoxy-D-xylulose 5-phosphate: step 2/6.</text>
</comment>
<dbReference type="HAMAP" id="MF_00108">
    <property type="entry name" value="IspD"/>
    <property type="match status" value="1"/>
</dbReference>
<gene>
    <name evidence="7" type="primary">ispD</name>
    <name evidence="8" type="ORF">B3C1_12034</name>
</gene>
<dbReference type="Gene3D" id="3.90.550.10">
    <property type="entry name" value="Spore Coat Polysaccharide Biosynthesis Protein SpsA, Chain A"/>
    <property type="match status" value="1"/>
</dbReference>
<organism evidence="8 9">
    <name type="scientific">Gallaecimonas xiamenensis 3-C-1</name>
    <dbReference type="NCBI Taxonomy" id="745411"/>
    <lineage>
        <taxon>Bacteria</taxon>
        <taxon>Pseudomonadati</taxon>
        <taxon>Pseudomonadota</taxon>
        <taxon>Gammaproteobacteria</taxon>
        <taxon>Enterobacterales</taxon>
        <taxon>Gallaecimonadaceae</taxon>
        <taxon>Gallaecimonas</taxon>
    </lineage>
</organism>
<evidence type="ECO:0000256" key="7">
    <source>
        <dbReference type="HAMAP-Rule" id="MF_00108"/>
    </source>
</evidence>
<dbReference type="InterPro" id="IPR050088">
    <property type="entry name" value="IspD/TarI_cytidylyltransf_bact"/>
</dbReference>
<comment type="similarity">
    <text evidence="3 7">Belongs to the IspD/TarI cytidylyltransferase family. IspD subfamily.</text>
</comment>
<dbReference type="InterPro" id="IPR001228">
    <property type="entry name" value="IspD"/>
</dbReference>
<accession>K2JMJ7</accession>
<dbReference type="Pfam" id="PF01128">
    <property type="entry name" value="IspD"/>
    <property type="match status" value="1"/>
</dbReference>
<dbReference type="STRING" id="745411.B3C1_12034"/>
<sequence>MTDKLVALVPAAGIGRRMGADKPKQYLPLTEHCILGETLARLLAHPAISEVVVALAAEDPYFDDLAQASHPKLRTVIGGDERADSVLACLAAVNPDIAPWVLVHDAARPLITAGDIDAVVKAARAGQGAILAAPLVDTIKWSQDGKRIEETVPRQHLWRALTPQCFPTGALRLALSEALAEGASITDEASAMERLGWPVTLVKGRNDNIKITEPADLPLARWLLSQQESC</sequence>
<dbReference type="SUPFAM" id="SSF53448">
    <property type="entry name" value="Nucleotide-diphospho-sugar transferases"/>
    <property type="match status" value="1"/>
</dbReference>
<evidence type="ECO:0000256" key="3">
    <source>
        <dbReference type="ARBA" id="ARBA00009789"/>
    </source>
</evidence>
<dbReference type="GO" id="GO:0019288">
    <property type="term" value="P:isopentenyl diphosphate biosynthetic process, methylerythritol 4-phosphate pathway"/>
    <property type="evidence" value="ECO:0007669"/>
    <property type="project" value="UniProtKB-UniRule"/>
</dbReference>
<dbReference type="PANTHER" id="PTHR32125:SF4">
    <property type="entry name" value="2-C-METHYL-D-ERYTHRITOL 4-PHOSPHATE CYTIDYLYLTRANSFERASE, CHLOROPLASTIC"/>
    <property type="match status" value="1"/>
</dbReference>
<evidence type="ECO:0000256" key="1">
    <source>
        <dbReference type="ARBA" id="ARBA00001282"/>
    </source>
</evidence>
<dbReference type="InterPro" id="IPR029044">
    <property type="entry name" value="Nucleotide-diphossugar_trans"/>
</dbReference>
<dbReference type="Proteomes" id="UP000006755">
    <property type="component" value="Unassembled WGS sequence"/>
</dbReference>
<comment type="subunit">
    <text evidence="7">Homodimer.</text>
</comment>
<dbReference type="EC" id="2.7.7.60" evidence="7"/>
<dbReference type="InterPro" id="IPR034683">
    <property type="entry name" value="IspD/TarI"/>
</dbReference>
<feature type="site" description="Positions MEP for the nucleophilic attack" evidence="7">
    <location>
        <position position="210"/>
    </location>
</feature>
<dbReference type="GO" id="GO:0050518">
    <property type="term" value="F:2-C-methyl-D-erythritol 4-phosphate cytidylyltransferase activity"/>
    <property type="evidence" value="ECO:0007669"/>
    <property type="project" value="UniProtKB-UniRule"/>
</dbReference>
<dbReference type="PANTHER" id="PTHR32125">
    <property type="entry name" value="2-C-METHYL-D-ERYTHRITOL 4-PHOSPHATE CYTIDYLYLTRANSFERASE, CHLOROPLASTIC"/>
    <property type="match status" value="1"/>
</dbReference>
<feature type="site" description="Transition state stabilizer" evidence="7">
    <location>
        <position position="17"/>
    </location>
</feature>
<reference evidence="8 9" key="1">
    <citation type="journal article" date="2012" name="J. Bacteriol.">
        <title>Genome Sequence of Gallaecimonas xiamenensis Type Strain 3-C-1.</title>
        <authorList>
            <person name="Lai Q."/>
            <person name="Wang L."/>
            <person name="Wang W."/>
            <person name="Shao Z."/>
        </authorList>
    </citation>
    <scope>NUCLEOTIDE SEQUENCE [LARGE SCALE GENOMIC DNA]</scope>
    <source>
        <strain evidence="8 9">3-C-1</strain>
    </source>
</reference>
<comment type="caution">
    <text evidence="8">The sequence shown here is derived from an EMBL/GenBank/DDBJ whole genome shotgun (WGS) entry which is preliminary data.</text>
</comment>
<evidence type="ECO:0000256" key="5">
    <source>
        <dbReference type="ARBA" id="ARBA00022695"/>
    </source>
</evidence>
<protein>
    <recommendedName>
        <fullName evidence="7">2-C-methyl-D-erythritol 4-phosphate cytidylyltransferase</fullName>
        <ecNumber evidence="7">2.7.7.60</ecNumber>
    </recommendedName>
    <alternativeName>
        <fullName evidence="7">4-diphosphocytidyl-2C-methyl-D-erythritol synthase</fullName>
    </alternativeName>
    <alternativeName>
        <fullName evidence="7">MEP cytidylyltransferase</fullName>
        <shortName evidence="7">MCT</shortName>
    </alternativeName>
</protein>
<keyword evidence="4 7" id="KW-0808">Transferase</keyword>